<evidence type="ECO:0000256" key="4">
    <source>
        <dbReference type="ARBA" id="ARBA00023298"/>
    </source>
</evidence>
<evidence type="ECO:0000256" key="2">
    <source>
        <dbReference type="ARBA" id="ARBA00004532"/>
    </source>
</evidence>
<proteinExistence type="predicted"/>
<keyword evidence="4" id="KW-1053">Target membrane</keyword>
<protein>
    <submittedName>
        <fullName evidence="7">Uncharacterized protein</fullName>
    </submittedName>
</protein>
<keyword evidence="5" id="KW-0166">Nematocyst</keyword>
<dbReference type="InterPro" id="IPR015926">
    <property type="entry name" value="Cytolysin/lectin"/>
</dbReference>
<dbReference type="InterPro" id="IPR050677">
    <property type="entry name" value="Actinoporin_PFT"/>
</dbReference>
<evidence type="ECO:0000313" key="7">
    <source>
        <dbReference type="EMBL" id="KAH3882372.1"/>
    </source>
</evidence>
<comment type="caution">
    <text evidence="7">The sequence shown here is derived from an EMBL/GenBank/DDBJ whole genome shotgun (WGS) entry which is preliminary data.</text>
</comment>
<evidence type="ECO:0000256" key="6">
    <source>
        <dbReference type="SAM" id="SignalP"/>
    </source>
</evidence>
<reference evidence="7" key="2">
    <citation type="submission" date="2020-11" db="EMBL/GenBank/DDBJ databases">
        <authorList>
            <person name="McCartney M.A."/>
            <person name="Auch B."/>
            <person name="Kono T."/>
            <person name="Mallez S."/>
            <person name="Becker A."/>
            <person name="Gohl D.M."/>
            <person name="Silverstein K.A.T."/>
            <person name="Koren S."/>
            <person name="Bechman K.B."/>
            <person name="Herman A."/>
            <person name="Abrahante J.E."/>
            <person name="Garbe J."/>
        </authorList>
    </citation>
    <scope>NUCLEOTIDE SEQUENCE</scope>
    <source>
        <strain evidence="7">Duluth1</strain>
        <tissue evidence="7">Whole animal</tissue>
    </source>
</reference>
<keyword evidence="3" id="KW-1052">Target cell membrane</keyword>
<organism evidence="7 8">
    <name type="scientific">Dreissena polymorpha</name>
    <name type="common">Zebra mussel</name>
    <name type="synonym">Mytilus polymorpha</name>
    <dbReference type="NCBI Taxonomy" id="45954"/>
    <lineage>
        <taxon>Eukaryota</taxon>
        <taxon>Metazoa</taxon>
        <taxon>Spiralia</taxon>
        <taxon>Lophotrochozoa</taxon>
        <taxon>Mollusca</taxon>
        <taxon>Bivalvia</taxon>
        <taxon>Autobranchia</taxon>
        <taxon>Heteroconchia</taxon>
        <taxon>Euheterodonta</taxon>
        <taxon>Imparidentia</taxon>
        <taxon>Neoheterodontei</taxon>
        <taxon>Myida</taxon>
        <taxon>Dreissenoidea</taxon>
        <taxon>Dreissenidae</taxon>
        <taxon>Dreissena</taxon>
    </lineage>
</organism>
<accession>A0A9D4MW97</accession>
<keyword evidence="8" id="KW-1185">Reference proteome</keyword>
<evidence type="ECO:0000256" key="1">
    <source>
        <dbReference type="ARBA" id="ARBA00004175"/>
    </source>
</evidence>
<keyword evidence="4" id="KW-0472">Membrane</keyword>
<gene>
    <name evidence="7" type="ORF">DPMN_006308</name>
</gene>
<evidence type="ECO:0000256" key="5">
    <source>
        <dbReference type="ARBA" id="ARBA00023331"/>
    </source>
</evidence>
<dbReference type="Gene3D" id="2.60.270.20">
    <property type="entry name" value="Cytolysin/lectin"/>
    <property type="match status" value="1"/>
</dbReference>
<keyword evidence="6" id="KW-0732">Signal</keyword>
<dbReference type="PANTHER" id="PTHR40388:SF1">
    <property type="entry name" value="BRYOPORIN"/>
    <property type="match status" value="1"/>
</dbReference>
<feature type="signal peptide" evidence="6">
    <location>
        <begin position="1"/>
        <end position="20"/>
    </location>
</feature>
<dbReference type="EMBL" id="JAIWYP010000001">
    <property type="protein sequence ID" value="KAH3882372.1"/>
    <property type="molecule type" value="Genomic_DNA"/>
</dbReference>
<comment type="subcellular location">
    <subcellularLocation>
        <location evidence="2">Nematocyst</location>
    </subcellularLocation>
    <subcellularLocation>
        <location evidence="1">Target cell membrane</location>
    </subcellularLocation>
</comment>
<evidence type="ECO:0000256" key="3">
    <source>
        <dbReference type="ARBA" id="ARBA00022537"/>
    </source>
</evidence>
<evidence type="ECO:0000313" key="8">
    <source>
        <dbReference type="Proteomes" id="UP000828390"/>
    </source>
</evidence>
<dbReference type="SUPFAM" id="SSF63724">
    <property type="entry name" value="Cytolysin/lectin"/>
    <property type="match status" value="1"/>
</dbReference>
<dbReference type="PANTHER" id="PTHR40388">
    <property type="entry name" value="BRYOPORIN"/>
    <property type="match status" value="1"/>
</dbReference>
<dbReference type="AlphaFoldDB" id="A0A9D4MW97"/>
<dbReference type="Proteomes" id="UP000828390">
    <property type="component" value="Unassembled WGS sequence"/>
</dbReference>
<dbReference type="GO" id="GO:0044218">
    <property type="term" value="C:other organism cell membrane"/>
    <property type="evidence" value="ECO:0007669"/>
    <property type="project" value="UniProtKB-KW"/>
</dbReference>
<name>A0A9D4MW97_DREPO</name>
<reference evidence="7" key="1">
    <citation type="journal article" date="2019" name="bioRxiv">
        <title>The Genome of the Zebra Mussel, Dreissena polymorpha: A Resource for Invasive Species Research.</title>
        <authorList>
            <person name="McCartney M.A."/>
            <person name="Auch B."/>
            <person name="Kono T."/>
            <person name="Mallez S."/>
            <person name="Zhang Y."/>
            <person name="Obille A."/>
            <person name="Becker A."/>
            <person name="Abrahante J.E."/>
            <person name="Garbe J."/>
            <person name="Badalamenti J.P."/>
            <person name="Herman A."/>
            <person name="Mangelson H."/>
            <person name="Liachko I."/>
            <person name="Sullivan S."/>
            <person name="Sone E.D."/>
            <person name="Koren S."/>
            <person name="Silverstein K.A.T."/>
            <person name="Beckman K.B."/>
            <person name="Gohl D.M."/>
        </authorList>
    </citation>
    <scope>NUCLEOTIDE SEQUENCE</scope>
    <source>
        <strain evidence="7">Duluth1</strain>
        <tissue evidence="7">Whole animal</tissue>
    </source>
</reference>
<feature type="chain" id="PRO_5038636401" evidence="6">
    <location>
        <begin position="21"/>
        <end position="214"/>
    </location>
</feature>
<dbReference type="GO" id="GO:0042151">
    <property type="term" value="C:nematocyst"/>
    <property type="evidence" value="ECO:0007669"/>
    <property type="project" value="UniProtKB-SubCell"/>
</dbReference>
<sequence length="214" mass="23912">MTEAAELAAIIAAFAGLVEAGASVTNPPPPTDDYMIRVDIQVDNLTNLALMDPMVSLQWGEVDRPPVQIASGYKEAMLTRKHNLTPTGSFGVVSWRIGQSAHRLVIMWSVPFEYLFYDNTLAVGIMKSNKHDPNWADEMYDAKVDHGSWYERAKYNTQIPTLTRIEESLDVAVTATMSTAHKAQVRVTFAPTKLSEVAECLIEKKDQEKRKLNK</sequence>